<keyword evidence="2" id="KW-0812">Transmembrane</keyword>
<protein>
    <submittedName>
        <fullName evidence="3">Uncharacterized protein</fullName>
    </submittedName>
</protein>
<feature type="compositionally biased region" description="Low complexity" evidence="1">
    <location>
        <begin position="392"/>
        <end position="405"/>
    </location>
</feature>
<feature type="region of interest" description="Disordered" evidence="1">
    <location>
        <begin position="285"/>
        <end position="318"/>
    </location>
</feature>
<comment type="caution">
    <text evidence="3">The sequence shown here is derived from an EMBL/GenBank/DDBJ whole genome shotgun (WGS) entry which is preliminary data.</text>
</comment>
<feature type="region of interest" description="Disordered" evidence="1">
    <location>
        <begin position="344"/>
        <end position="478"/>
    </location>
</feature>
<feature type="transmembrane region" description="Helical" evidence="2">
    <location>
        <begin position="545"/>
        <end position="563"/>
    </location>
</feature>
<keyword evidence="2" id="KW-0472">Membrane</keyword>
<evidence type="ECO:0000313" key="3">
    <source>
        <dbReference type="EMBL" id="KAL3385855.1"/>
    </source>
</evidence>
<name>A0ABD2VYP2_9HYME</name>
<feature type="compositionally biased region" description="Polar residues" evidence="1">
    <location>
        <begin position="406"/>
        <end position="417"/>
    </location>
</feature>
<proteinExistence type="predicted"/>
<keyword evidence="4" id="KW-1185">Reference proteome</keyword>
<feature type="compositionally biased region" description="Pro residues" evidence="1">
    <location>
        <begin position="33"/>
        <end position="48"/>
    </location>
</feature>
<feature type="compositionally biased region" description="Low complexity" evidence="1">
    <location>
        <begin position="370"/>
        <end position="384"/>
    </location>
</feature>
<feature type="transmembrane region" description="Helical" evidence="2">
    <location>
        <begin position="627"/>
        <end position="648"/>
    </location>
</feature>
<reference evidence="3 4" key="1">
    <citation type="journal article" date="2024" name="bioRxiv">
        <title>A reference genome for Trichogramma kaykai: A tiny desert-dwelling parasitoid wasp with competing sex-ratio distorters.</title>
        <authorList>
            <person name="Culotta J."/>
            <person name="Lindsey A.R."/>
        </authorList>
    </citation>
    <scope>NUCLEOTIDE SEQUENCE [LARGE SCALE GENOMIC DNA]</scope>
    <source>
        <strain evidence="3 4">KSX58</strain>
    </source>
</reference>
<organism evidence="3 4">
    <name type="scientific">Trichogramma kaykai</name>
    <dbReference type="NCBI Taxonomy" id="54128"/>
    <lineage>
        <taxon>Eukaryota</taxon>
        <taxon>Metazoa</taxon>
        <taxon>Ecdysozoa</taxon>
        <taxon>Arthropoda</taxon>
        <taxon>Hexapoda</taxon>
        <taxon>Insecta</taxon>
        <taxon>Pterygota</taxon>
        <taxon>Neoptera</taxon>
        <taxon>Endopterygota</taxon>
        <taxon>Hymenoptera</taxon>
        <taxon>Apocrita</taxon>
        <taxon>Proctotrupomorpha</taxon>
        <taxon>Chalcidoidea</taxon>
        <taxon>Trichogrammatidae</taxon>
        <taxon>Trichogramma</taxon>
    </lineage>
</organism>
<dbReference type="EMBL" id="JBJJXI010000151">
    <property type="protein sequence ID" value="KAL3385855.1"/>
    <property type="molecule type" value="Genomic_DNA"/>
</dbReference>
<evidence type="ECO:0000256" key="2">
    <source>
        <dbReference type="SAM" id="Phobius"/>
    </source>
</evidence>
<sequence length="669" mass="73426">MENQMRQDPNQSHCYTNPSFCRQSEYIANDNDLPPPPQFQVDDLPPPPDVHDSPMPANKSLVAQPQPQYGQTNPAFVPNSPENDHHHQQPPQHQPQQPQEHHTPLQLQQQQQQLLQQLQQQQHLQQQQQQHQQQLRPNSVANLNQTSHAAIDRYCYIDEAEPSPAELGVSSHKRFGSLPPNRLRYYNNNRPLAADRYEYIQDETPPAPAQQQPRIVQANNSTAGRYAFVEQQQLQQRSATSTIQRTASVRSYRTAADARYASMQAPDGAEASPVRQPWHEMDEKFGNASRRQISTPRGRYTSIPLQDDDPPPSLPERNNAADLQLIASPPRGSGTNNLATQKLHEILTTPRKPRTPRGGPANDPMLMQSPRQQQVPVHQPTTPRGAFTPGCSPSSAAAHRAMSASRQQLQMQSAGNTPLSPGRRGPGSLGGPQMTSTPNKDHTPSARRCLPLNAETPYGRSPVTHQQQQQHTPVSNGAVRYHGEGLSDEVIYGDRKKQASGFYQSVESAFIARTAVVPPLSPPTSEANTTLVSATEKADRKNAPLILFLVGVLTCGLSIYLSYAQGRRYYFDSAISCGACCAVAGACRSMRRTWTGLGLAGLSALSCAGLLLLAAKAPRPGTPLHDVTAGALCGVSVLGAVLALLALISPRCTFGRHRRVHSWIPRFSP</sequence>
<keyword evidence="2" id="KW-1133">Transmembrane helix</keyword>
<evidence type="ECO:0000256" key="1">
    <source>
        <dbReference type="SAM" id="MobiDB-lite"/>
    </source>
</evidence>
<evidence type="ECO:0000313" key="4">
    <source>
        <dbReference type="Proteomes" id="UP001627154"/>
    </source>
</evidence>
<feature type="region of interest" description="Disordered" evidence="1">
    <location>
        <begin position="25"/>
        <end position="112"/>
    </location>
</feature>
<dbReference type="Proteomes" id="UP001627154">
    <property type="component" value="Unassembled WGS sequence"/>
</dbReference>
<feature type="compositionally biased region" description="Low complexity" evidence="1">
    <location>
        <begin position="461"/>
        <end position="475"/>
    </location>
</feature>
<feature type="compositionally biased region" description="Polar residues" evidence="1">
    <location>
        <begin position="61"/>
        <end position="74"/>
    </location>
</feature>
<gene>
    <name evidence="3" type="ORF">TKK_018589</name>
</gene>
<dbReference type="AlphaFoldDB" id="A0ABD2VYP2"/>
<accession>A0ABD2VYP2</accession>
<feature type="compositionally biased region" description="Low complexity" evidence="1">
    <location>
        <begin position="89"/>
        <end position="112"/>
    </location>
</feature>
<feature type="transmembrane region" description="Helical" evidence="2">
    <location>
        <begin position="594"/>
        <end position="615"/>
    </location>
</feature>